<organism evidence="3 4">
    <name type="scientific">Niallia taxi</name>
    <dbReference type="NCBI Taxonomy" id="2499688"/>
    <lineage>
        <taxon>Bacteria</taxon>
        <taxon>Bacillati</taxon>
        <taxon>Bacillota</taxon>
        <taxon>Bacilli</taxon>
        <taxon>Bacillales</taxon>
        <taxon>Bacillaceae</taxon>
        <taxon>Niallia</taxon>
    </lineage>
</organism>
<reference evidence="3 4" key="1">
    <citation type="submission" date="2019-01" db="EMBL/GenBank/DDBJ databases">
        <title>Bacillus sp. M5HDSG1-1, whole genome shotgun sequence.</title>
        <authorList>
            <person name="Tuo L."/>
        </authorList>
    </citation>
    <scope>NUCLEOTIDE SEQUENCE [LARGE SCALE GENOMIC DNA]</scope>
    <source>
        <strain evidence="3 4">M5HDSG1-1</strain>
    </source>
</reference>
<feature type="domain" description="Calcineurin-like phosphoesterase" evidence="2">
    <location>
        <begin position="1"/>
        <end position="201"/>
    </location>
</feature>
<evidence type="ECO:0000259" key="2">
    <source>
        <dbReference type="Pfam" id="PF12850"/>
    </source>
</evidence>
<dbReference type="PANTHER" id="PTHR42850:SF2">
    <property type="entry name" value="BLL5683 PROTEIN"/>
    <property type="match status" value="1"/>
</dbReference>
<dbReference type="Proteomes" id="UP000288024">
    <property type="component" value="Unassembled WGS sequence"/>
</dbReference>
<dbReference type="SUPFAM" id="SSF56300">
    <property type="entry name" value="Metallo-dependent phosphatases"/>
    <property type="match status" value="1"/>
</dbReference>
<accession>A0A437K945</accession>
<dbReference type="Gene3D" id="3.60.21.10">
    <property type="match status" value="1"/>
</dbReference>
<evidence type="ECO:0000313" key="3">
    <source>
        <dbReference type="EMBL" id="RVT60849.1"/>
    </source>
</evidence>
<dbReference type="AlphaFoldDB" id="A0A437K945"/>
<sequence>MKMAVIADVHGNLPALKAVFSELDLRKDVKHIYCLGDMIGIGPDSNEVLHLLFSKDVSMITGNHDEAVLALAKGEEYPKSHFSVRRHHQWILDRLDKSFIPYLENLPRRIIQNIEGHSVLFCHYQFKKDHKDQPISIDPLSSNVSPSKDNLEKLFRNHNEKLICFGHHHPTHFFTGKKATYLNPGSLGCNYKPIAPYALINFSKKKFEITLTRNII</sequence>
<name>A0A437K945_9BACI</name>
<comment type="caution">
    <text evidence="3">The sequence shown here is derived from an EMBL/GenBank/DDBJ whole genome shotgun (WGS) entry which is preliminary data.</text>
</comment>
<dbReference type="PANTHER" id="PTHR42850">
    <property type="entry name" value="METALLOPHOSPHOESTERASE"/>
    <property type="match status" value="1"/>
</dbReference>
<evidence type="ECO:0000256" key="1">
    <source>
        <dbReference type="ARBA" id="ARBA00008950"/>
    </source>
</evidence>
<dbReference type="Pfam" id="PF12850">
    <property type="entry name" value="Metallophos_2"/>
    <property type="match status" value="1"/>
</dbReference>
<dbReference type="RefSeq" id="WP_127739321.1">
    <property type="nucleotide sequence ID" value="NZ_CP196003.1"/>
</dbReference>
<dbReference type="InterPro" id="IPR024654">
    <property type="entry name" value="Calcineurin-like_PHP_lpxH"/>
</dbReference>
<comment type="similarity">
    <text evidence="1">Belongs to the metallophosphoesterase superfamily. YfcE family.</text>
</comment>
<dbReference type="EMBL" id="RZTZ01000006">
    <property type="protein sequence ID" value="RVT60849.1"/>
    <property type="molecule type" value="Genomic_DNA"/>
</dbReference>
<keyword evidence="4" id="KW-1185">Reference proteome</keyword>
<dbReference type="InterPro" id="IPR011152">
    <property type="entry name" value="Pesterase_MJ0912"/>
</dbReference>
<gene>
    <name evidence="3" type="ORF">EM808_16635</name>
</gene>
<dbReference type="InterPro" id="IPR050126">
    <property type="entry name" value="Ap4A_hydrolase"/>
</dbReference>
<proteinExistence type="inferred from homology"/>
<dbReference type="InterPro" id="IPR029052">
    <property type="entry name" value="Metallo-depent_PP-like"/>
</dbReference>
<dbReference type="GO" id="GO:0005737">
    <property type="term" value="C:cytoplasm"/>
    <property type="evidence" value="ECO:0007669"/>
    <property type="project" value="TreeGrafter"/>
</dbReference>
<dbReference type="GO" id="GO:0016791">
    <property type="term" value="F:phosphatase activity"/>
    <property type="evidence" value="ECO:0007669"/>
    <property type="project" value="TreeGrafter"/>
</dbReference>
<dbReference type="PIRSF" id="PIRSF000883">
    <property type="entry name" value="Pesterase_MJ0912"/>
    <property type="match status" value="1"/>
</dbReference>
<evidence type="ECO:0000313" key="4">
    <source>
        <dbReference type="Proteomes" id="UP000288024"/>
    </source>
</evidence>
<protein>
    <submittedName>
        <fullName evidence="3">Metallophosphoesterase</fullName>
    </submittedName>
</protein>